<keyword evidence="3" id="KW-1185">Reference proteome</keyword>
<evidence type="ECO:0000313" key="2">
    <source>
        <dbReference type="EMBL" id="KGQ70318.1"/>
    </source>
</evidence>
<feature type="chain" id="PRO_5001997718" description="Maltose operon protein" evidence="1">
    <location>
        <begin position="24"/>
        <end position="285"/>
    </location>
</feature>
<organism evidence="2 3">
    <name type="scientific">Chelonobacter oris</name>
    <dbReference type="NCBI Taxonomy" id="505317"/>
    <lineage>
        <taxon>Bacteria</taxon>
        <taxon>Pseudomonadati</taxon>
        <taxon>Pseudomonadota</taxon>
        <taxon>Gammaproteobacteria</taxon>
        <taxon>Pasteurellales</taxon>
        <taxon>Pasteurellaceae</taxon>
        <taxon>Chelonobacter</taxon>
    </lineage>
</organism>
<dbReference type="EMBL" id="JSUM01000011">
    <property type="protein sequence ID" value="KGQ70318.1"/>
    <property type="molecule type" value="Genomic_DNA"/>
</dbReference>
<dbReference type="NCBIfam" id="NF007855">
    <property type="entry name" value="PRK10564.1"/>
    <property type="match status" value="1"/>
</dbReference>
<dbReference type="AlphaFoldDB" id="A0A0A3ALP0"/>
<feature type="signal peptide" evidence="1">
    <location>
        <begin position="1"/>
        <end position="23"/>
    </location>
</feature>
<dbReference type="Pfam" id="PF07148">
    <property type="entry name" value="MalM"/>
    <property type="match status" value="1"/>
</dbReference>
<evidence type="ECO:0000256" key="1">
    <source>
        <dbReference type="SAM" id="SignalP"/>
    </source>
</evidence>
<evidence type="ECO:0008006" key="4">
    <source>
        <dbReference type="Google" id="ProtNLM"/>
    </source>
</evidence>
<reference evidence="2 3" key="1">
    <citation type="submission" date="2014-11" db="EMBL/GenBank/DDBJ databases">
        <title>Draft genome sequence of Chelonobacter oris 1662T, associated with respiratory disease in Hermann's Tortoises.</title>
        <authorList>
            <person name="Kudirkiene E."/>
            <person name="Hansen M.J."/>
            <person name="Bojesen A.M."/>
        </authorList>
    </citation>
    <scope>NUCLEOTIDE SEQUENCE [LARGE SCALE GENOMIC DNA]</scope>
    <source>
        <strain evidence="2 3">1662</strain>
    </source>
</reference>
<dbReference type="RefSeq" id="WP_034615680.1">
    <property type="nucleotide sequence ID" value="NZ_JSUM01000011.1"/>
</dbReference>
<dbReference type="GO" id="GO:0042597">
    <property type="term" value="C:periplasmic space"/>
    <property type="evidence" value="ECO:0007669"/>
    <property type="project" value="InterPro"/>
</dbReference>
<dbReference type="OrthoDB" id="5944162at2"/>
<accession>A0A0A3ALP0</accession>
<dbReference type="GO" id="GO:0008643">
    <property type="term" value="P:carbohydrate transport"/>
    <property type="evidence" value="ECO:0007669"/>
    <property type="project" value="InterPro"/>
</dbReference>
<protein>
    <recommendedName>
        <fullName evidence="4">Maltose operon protein</fullName>
    </recommendedName>
</protein>
<dbReference type="STRING" id="505317.OA57_07375"/>
<gene>
    <name evidence="2" type="ORF">OA57_07375</name>
</gene>
<keyword evidence="1" id="KW-0732">Signal</keyword>
<dbReference type="InterPro" id="IPR010794">
    <property type="entry name" value="MalM"/>
</dbReference>
<name>A0A0A3ALP0_9PAST</name>
<comment type="caution">
    <text evidence="2">The sequence shown here is derived from an EMBL/GenBank/DDBJ whole genome shotgun (WGS) entry which is preliminary data.</text>
</comment>
<evidence type="ECO:0000313" key="3">
    <source>
        <dbReference type="Proteomes" id="UP000030380"/>
    </source>
</evidence>
<dbReference type="Proteomes" id="UP000030380">
    <property type="component" value="Unassembled WGS sequence"/>
</dbReference>
<sequence length="285" mass="31209">MKTLLTSALLMLGLFCSSSGYSAQLKISPQMADKLHWQDIGPSQQQTTPLSEHQRPLADINSPVATYRLPANQGTLKITIDSLIVDNDHIFVPNIAVLDANFNLAATYPSSAFQFRHEGGLRNNRLSTELSLTPTPNQDYIYLLVYTTDDDLKGSTTVPHPAKLYAKAKGNQPPAIDDLHAKHSRNGLIQISLDSQQGAQFIGMEMPSFNTKAASAKTVGKTAKTVSAAGLNKPVEKETERYFNTAIDQALKQGNIDRAMNLVNEAEQLGLSSPRKTFIDRISKK</sequence>
<proteinExistence type="predicted"/>